<comment type="caution">
    <text evidence="1">The sequence shown here is derived from an EMBL/GenBank/DDBJ whole genome shotgun (WGS) entry which is preliminary data.</text>
</comment>
<reference evidence="1 2" key="1">
    <citation type="submission" date="2020-08" db="EMBL/GenBank/DDBJ databases">
        <title>Genomic Encyclopedia of Type Strains, Phase IV (KMG-IV): sequencing the most valuable type-strain genomes for metagenomic binning, comparative biology and taxonomic classification.</title>
        <authorList>
            <person name="Goeker M."/>
        </authorList>
    </citation>
    <scope>NUCLEOTIDE SEQUENCE [LARGE SCALE GENOMIC DNA]</scope>
    <source>
        <strain evidence="1 2">DSM 105137</strain>
    </source>
</reference>
<gene>
    <name evidence="1" type="ORF">GGR28_000195</name>
</gene>
<dbReference type="EMBL" id="JACIFF010000001">
    <property type="protein sequence ID" value="MBB4077594.1"/>
    <property type="molecule type" value="Genomic_DNA"/>
</dbReference>
<name>A0A840DWM3_9BACT</name>
<evidence type="ECO:0000313" key="1">
    <source>
        <dbReference type="EMBL" id="MBB4077594.1"/>
    </source>
</evidence>
<organism evidence="1 2">
    <name type="scientific">Neolewinella aquimaris</name>
    <dbReference type="NCBI Taxonomy" id="1835722"/>
    <lineage>
        <taxon>Bacteria</taxon>
        <taxon>Pseudomonadati</taxon>
        <taxon>Bacteroidota</taxon>
        <taxon>Saprospiria</taxon>
        <taxon>Saprospirales</taxon>
        <taxon>Lewinellaceae</taxon>
        <taxon>Neolewinella</taxon>
    </lineage>
</organism>
<accession>A0A840DWM3</accession>
<keyword evidence="2" id="KW-1185">Reference proteome</keyword>
<evidence type="ECO:0000313" key="2">
    <source>
        <dbReference type="Proteomes" id="UP000576209"/>
    </source>
</evidence>
<dbReference type="AlphaFoldDB" id="A0A840DWM3"/>
<dbReference type="Proteomes" id="UP000576209">
    <property type="component" value="Unassembled WGS sequence"/>
</dbReference>
<protein>
    <submittedName>
        <fullName evidence="1">Uncharacterized protein</fullName>
    </submittedName>
</protein>
<proteinExistence type="predicted"/>
<sequence length="72" mass="8358">MSYIVMTCILKLLNMYSINRGRTRLKFPQFLGIITHIDLCKFRPDDYSYLDRLPSVLTVDTCIKKPGFVRAG</sequence>